<dbReference type="AlphaFoldDB" id="A0A922IAW2"/>
<evidence type="ECO:0000313" key="1">
    <source>
        <dbReference type="EMBL" id="KAH9527645.1"/>
    </source>
</evidence>
<organism evidence="1 2">
    <name type="scientific">Dermatophagoides farinae</name>
    <name type="common">American house dust mite</name>
    <dbReference type="NCBI Taxonomy" id="6954"/>
    <lineage>
        <taxon>Eukaryota</taxon>
        <taxon>Metazoa</taxon>
        <taxon>Ecdysozoa</taxon>
        <taxon>Arthropoda</taxon>
        <taxon>Chelicerata</taxon>
        <taxon>Arachnida</taxon>
        <taxon>Acari</taxon>
        <taxon>Acariformes</taxon>
        <taxon>Sarcoptiformes</taxon>
        <taxon>Astigmata</taxon>
        <taxon>Psoroptidia</taxon>
        <taxon>Analgoidea</taxon>
        <taxon>Pyroglyphidae</taxon>
        <taxon>Dermatophagoidinae</taxon>
        <taxon>Dermatophagoides</taxon>
    </lineage>
</organism>
<sequence length="72" mass="8422">MKNMQHIIPIKSIFMQIRLVRIIEVRENRIQTSPVAIVVYVSDNSKRLPCFFLLSLLISTIEQTHAKTQKLE</sequence>
<reference evidence="1" key="1">
    <citation type="submission" date="2013-05" db="EMBL/GenBank/DDBJ databases">
        <authorList>
            <person name="Yim A.K.Y."/>
            <person name="Chan T.F."/>
            <person name="Ji K.M."/>
            <person name="Liu X.Y."/>
            <person name="Zhou J.W."/>
            <person name="Li R.Q."/>
            <person name="Yang K.Y."/>
            <person name="Li J."/>
            <person name="Li M."/>
            <person name="Law P.T.W."/>
            <person name="Wu Y.L."/>
            <person name="Cai Z.L."/>
            <person name="Qin H."/>
            <person name="Bao Y."/>
            <person name="Leung R.K.K."/>
            <person name="Ng P.K.S."/>
            <person name="Zou J."/>
            <person name="Zhong X.J."/>
            <person name="Ran P.X."/>
            <person name="Zhong N.S."/>
            <person name="Liu Z.G."/>
            <person name="Tsui S.K.W."/>
        </authorList>
    </citation>
    <scope>NUCLEOTIDE SEQUENCE</scope>
    <source>
        <strain evidence="1">Derf</strain>
        <tissue evidence="1">Whole organism</tissue>
    </source>
</reference>
<proteinExistence type="predicted"/>
<gene>
    <name evidence="1" type="ORF">DERF_001652</name>
</gene>
<dbReference type="EMBL" id="ASGP02000001">
    <property type="protein sequence ID" value="KAH9527645.1"/>
    <property type="molecule type" value="Genomic_DNA"/>
</dbReference>
<protein>
    <submittedName>
        <fullName evidence="1">Uncharacterized protein</fullName>
    </submittedName>
</protein>
<comment type="caution">
    <text evidence="1">The sequence shown here is derived from an EMBL/GenBank/DDBJ whole genome shotgun (WGS) entry which is preliminary data.</text>
</comment>
<reference evidence="1" key="2">
    <citation type="journal article" date="2022" name="Res Sq">
        <title>Comparative Genomics Reveals Insights into the Divergent Evolution of Astigmatic Mites and Household Pest Adaptations.</title>
        <authorList>
            <person name="Xiong Q."/>
            <person name="Wan A.T.-Y."/>
            <person name="Liu X.-Y."/>
            <person name="Fung C.S.-H."/>
            <person name="Xiao X."/>
            <person name="Malainual N."/>
            <person name="Hou J."/>
            <person name="Wang L."/>
            <person name="Wang M."/>
            <person name="Yang K."/>
            <person name="Cui Y."/>
            <person name="Leung E."/>
            <person name="Nong W."/>
            <person name="Shin S.-K."/>
            <person name="Au S."/>
            <person name="Jeong K.Y."/>
            <person name="Chew F.T."/>
            <person name="Hui J."/>
            <person name="Leung T.F."/>
            <person name="Tungtrongchitr A."/>
            <person name="Zhong N."/>
            <person name="Liu Z."/>
            <person name="Tsui S."/>
        </authorList>
    </citation>
    <scope>NUCLEOTIDE SEQUENCE</scope>
    <source>
        <strain evidence="1">Derf</strain>
        <tissue evidence="1">Whole organism</tissue>
    </source>
</reference>
<evidence type="ECO:0000313" key="2">
    <source>
        <dbReference type="Proteomes" id="UP000790347"/>
    </source>
</evidence>
<name>A0A922IAW2_DERFA</name>
<dbReference type="Proteomes" id="UP000790347">
    <property type="component" value="Unassembled WGS sequence"/>
</dbReference>
<accession>A0A922IAW2</accession>
<keyword evidence="2" id="KW-1185">Reference proteome</keyword>